<evidence type="ECO:0008006" key="4">
    <source>
        <dbReference type="Google" id="ProtNLM"/>
    </source>
</evidence>
<evidence type="ECO:0000313" key="2">
    <source>
        <dbReference type="EMBL" id="KYF50661.1"/>
    </source>
</evidence>
<keyword evidence="1" id="KW-0732">Signal</keyword>
<feature type="chain" id="PRO_5007565634" description="Secreted protein" evidence="1">
    <location>
        <begin position="24"/>
        <end position="275"/>
    </location>
</feature>
<dbReference type="Proteomes" id="UP000075604">
    <property type="component" value="Unassembled WGS sequence"/>
</dbReference>
<accession>A0A150P4W4</accession>
<proteinExistence type="predicted"/>
<dbReference type="AlphaFoldDB" id="A0A150P4W4"/>
<gene>
    <name evidence="2" type="ORF">BE04_14475</name>
</gene>
<sequence>MEHSPKLAALVLAVAALCTGACAAPLDPEPSAEAEDGDASQAVWSNNALTSNALTSNALTAEALTSKALTSNALTAEALSENPLTAAALRDPAARTTLRYIASCALPRGERLTLTIDGDELSFPGELGLAPRWGKEGGSCDGACRSWVSGCVLARVNYLGERVRISLRGDRAELLADKVERAAFPVREATYYGDIFAERPVYRACLPRETSAIPRVCGPSLETCAIEVAGSCERLCDAPSSDGSFRNCRSTDRVRSGELAAGEVPHPGSVTVFLR</sequence>
<reference evidence="2 3" key="1">
    <citation type="submission" date="2014-02" db="EMBL/GenBank/DDBJ databases">
        <title>The small core and large imbalanced accessory genome model reveals a collaborative survival strategy of Sorangium cellulosum strains in nature.</title>
        <authorList>
            <person name="Han K."/>
            <person name="Peng R."/>
            <person name="Blom J."/>
            <person name="Li Y.-Z."/>
        </authorList>
    </citation>
    <scope>NUCLEOTIDE SEQUENCE [LARGE SCALE GENOMIC DNA]</scope>
    <source>
        <strain evidence="2 3">So0157-18</strain>
    </source>
</reference>
<comment type="caution">
    <text evidence="2">The sequence shown here is derived from an EMBL/GenBank/DDBJ whole genome shotgun (WGS) entry which is preliminary data.</text>
</comment>
<evidence type="ECO:0000256" key="1">
    <source>
        <dbReference type="SAM" id="SignalP"/>
    </source>
</evidence>
<feature type="signal peptide" evidence="1">
    <location>
        <begin position="1"/>
        <end position="23"/>
    </location>
</feature>
<name>A0A150P4W4_SORCE</name>
<organism evidence="2 3">
    <name type="scientific">Sorangium cellulosum</name>
    <name type="common">Polyangium cellulosum</name>
    <dbReference type="NCBI Taxonomy" id="56"/>
    <lineage>
        <taxon>Bacteria</taxon>
        <taxon>Pseudomonadati</taxon>
        <taxon>Myxococcota</taxon>
        <taxon>Polyangia</taxon>
        <taxon>Polyangiales</taxon>
        <taxon>Polyangiaceae</taxon>
        <taxon>Sorangium</taxon>
    </lineage>
</organism>
<protein>
    <recommendedName>
        <fullName evidence="4">Secreted protein</fullName>
    </recommendedName>
</protein>
<evidence type="ECO:0000313" key="3">
    <source>
        <dbReference type="Proteomes" id="UP000075604"/>
    </source>
</evidence>
<dbReference type="EMBL" id="JELX01004015">
    <property type="protein sequence ID" value="KYF50661.1"/>
    <property type="molecule type" value="Genomic_DNA"/>
</dbReference>